<name>A0A6A6H327_VIRVR</name>
<dbReference type="InterPro" id="IPR057321">
    <property type="entry name" value="RFX1-4/6/8-like_BCD"/>
</dbReference>
<feature type="region of interest" description="Disordered" evidence="2">
    <location>
        <begin position="814"/>
        <end position="889"/>
    </location>
</feature>
<evidence type="ECO:0000259" key="3">
    <source>
        <dbReference type="PROSITE" id="PS51526"/>
    </source>
</evidence>
<reference evidence="4" key="1">
    <citation type="journal article" date="2020" name="Stud. Mycol.">
        <title>101 Dothideomycetes genomes: a test case for predicting lifestyles and emergence of pathogens.</title>
        <authorList>
            <person name="Haridas S."/>
            <person name="Albert R."/>
            <person name="Binder M."/>
            <person name="Bloem J."/>
            <person name="Labutti K."/>
            <person name="Salamov A."/>
            <person name="Andreopoulos B."/>
            <person name="Baker S."/>
            <person name="Barry K."/>
            <person name="Bills G."/>
            <person name="Bluhm B."/>
            <person name="Cannon C."/>
            <person name="Castanera R."/>
            <person name="Culley D."/>
            <person name="Daum C."/>
            <person name="Ezra D."/>
            <person name="Gonzalez J."/>
            <person name="Henrissat B."/>
            <person name="Kuo A."/>
            <person name="Liang C."/>
            <person name="Lipzen A."/>
            <person name="Lutzoni F."/>
            <person name="Magnuson J."/>
            <person name="Mondo S."/>
            <person name="Nolan M."/>
            <person name="Ohm R."/>
            <person name="Pangilinan J."/>
            <person name="Park H.-J."/>
            <person name="Ramirez L."/>
            <person name="Alfaro M."/>
            <person name="Sun H."/>
            <person name="Tritt A."/>
            <person name="Yoshinaga Y."/>
            <person name="Zwiers L.-H."/>
            <person name="Turgeon B."/>
            <person name="Goodwin S."/>
            <person name="Spatafora J."/>
            <person name="Crous P."/>
            <person name="Grigoriev I."/>
        </authorList>
    </citation>
    <scope>NUCLEOTIDE SEQUENCE</scope>
    <source>
        <strain evidence="4">Tuck. ex Michener</strain>
    </source>
</reference>
<dbReference type="GO" id="GO:0000978">
    <property type="term" value="F:RNA polymerase II cis-regulatory region sequence-specific DNA binding"/>
    <property type="evidence" value="ECO:0007669"/>
    <property type="project" value="TreeGrafter"/>
</dbReference>
<evidence type="ECO:0000313" key="5">
    <source>
        <dbReference type="Proteomes" id="UP000800092"/>
    </source>
</evidence>
<dbReference type="PANTHER" id="PTHR12619">
    <property type="entry name" value="RFX TRANSCRIPTION FACTOR FAMILY"/>
    <property type="match status" value="1"/>
</dbReference>
<dbReference type="InterPro" id="IPR036390">
    <property type="entry name" value="WH_DNA-bd_sf"/>
</dbReference>
<dbReference type="Pfam" id="PF25340">
    <property type="entry name" value="BCD_RFX"/>
    <property type="match status" value="1"/>
</dbReference>
<feature type="domain" description="RFX-type winged-helix" evidence="3">
    <location>
        <begin position="254"/>
        <end position="333"/>
    </location>
</feature>
<feature type="region of interest" description="Disordered" evidence="2">
    <location>
        <begin position="374"/>
        <end position="399"/>
    </location>
</feature>
<dbReference type="EMBL" id="ML991821">
    <property type="protein sequence ID" value="KAF2231953.1"/>
    <property type="molecule type" value="Genomic_DNA"/>
</dbReference>
<dbReference type="AlphaFoldDB" id="A0A6A6H327"/>
<evidence type="ECO:0000256" key="1">
    <source>
        <dbReference type="ARBA" id="ARBA00023125"/>
    </source>
</evidence>
<organism evidence="4 5">
    <name type="scientific">Viridothelium virens</name>
    <name type="common">Speckled blister lichen</name>
    <name type="synonym">Trypethelium virens</name>
    <dbReference type="NCBI Taxonomy" id="1048519"/>
    <lineage>
        <taxon>Eukaryota</taxon>
        <taxon>Fungi</taxon>
        <taxon>Dikarya</taxon>
        <taxon>Ascomycota</taxon>
        <taxon>Pezizomycotina</taxon>
        <taxon>Dothideomycetes</taxon>
        <taxon>Dothideomycetes incertae sedis</taxon>
        <taxon>Trypetheliales</taxon>
        <taxon>Trypetheliaceae</taxon>
        <taxon>Viridothelium</taxon>
    </lineage>
</organism>
<protein>
    <recommendedName>
        <fullName evidence="3">RFX-type winged-helix domain-containing protein</fullName>
    </recommendedName>
</protein>
<dbReference type="InterPro" id="IPR036388">
    <property type="entry name" value="WH-like_DNA-bd_sf"/>
</dbReference>
<dbReference type="InterPro" id="IPR003150">
    <property type="entry name" value="DNA-bd_RFX"/>
</dbReference>
<feature type="compositionally biased region" description="Pro residues" evidence="2">
    <location>
        <begin position="385"/>
        <end position="394"/>
    </location>
</feature>
<dbReference type="GO" id="GO:0000981">
    <property type="term" value="F:DNA-binding transcription factor activity, RNA polymerase II-specific"/>
    <property type="evidence" value="ECO:0007669"/>
    <property type="project" value="TreeGrafter"/>
</dbReference>
<proteinExistence type="predicted"/>
<dbReference type="PANTHER" id="PTHR12619:SF5">
    <property type="entry name" value="TRANSCRIPTION FACTOR RFX4"/>
    <property type="match status" value="1"/>
</dbReference>
<evidence type="ECO:0000313" key="4">
    <source>
        <dbReference type="EMBL" id="KAF2231953.1"/>
    </source>
</evidence>
<dbReference type="SUPFAM" id="SSF46785">
    <property type="entry name" value="Winged helix' DNA-binding domain"/>
    <property type="match status" value="1"/>
</dbReference>
<feature type="compositionally biased region" description="Polar residues" evidence="2">
    <location>
        <begin position="114"/>
        <end position="133"/>
    </location>
</feature>
<gene>
    <name evidence="4" type="ORF">EV356DRAFT_471032</name>
</gene>
<dbReference type="Proteomes" id="UP000800092">
    <property type="component" value="Unassembled WGS sequence"/>
</dbReference>
<feature type="region of interest" description="Disordered" evidence="2">
    <location>
        <begin position="177"/>
        <end position="216"/>
    </location>
</feature>
<evidence type="ECO:0000256" key="2">
    <source>
        <dbReference type="SAM" id="MobiDB-lite"/>
    </source>
</evidence>
<dbReference type="PROSITE" id="PS51526">
    <property type="entry name" value="RFX_DBD"/>
    <property type="match status" value="1"/>
</dbReference>
<feature type="compositionally biased region" description="Basic and acidic residues" evidence="2">
    <location>
        <begin position="339"/>
        <end position="348"/>
    </location>
</feature>
<dbReference type="Pfam" id="PF02257">
    <property type="entry name" value="RFX_DNA_binding"/>
    <property type="match status" value="1"/>
</dbReference>
<accession>A0A6A6H327</accession>
<feature type="compositionally biased region" description="Polar residues" evidence="2">
    <location>
        <begin position="848"/>
        <end position="863"/>
    </location>
</feature>
<feature type="compositionally biased region" description="Polar residues" evidence="2">
    <location>
        <begin position="1"/>
        <end position="40"/>
    </location>
</feature>
<feature type="region of interest" description="Disordered" evidence="2">
    <location>
        <begin position="1"/>
        <end position="63"/>
    </location>
</feature>
<feature type="compositionally biased region" description="Polar residues" evidence="2">
    <location>
        <begin position="87"/>
        <end position="106"/>
    </location>
</feature>
<feature type="compositionally biased region" description="Polar residues" evidence="2">
    <location>
        <begin position="871"/>
        <end position="881"/>
    </location>
</feature>
<feature type="compositionally biased region" description="Polar residues" evidence="2">
    <location>
        <begin position="141"/>
        <end position="163"/>
    </location>
</feature>
<dbReference type="FunFam" id="1.10.10.10:FF:000119">
    <property type="entry name" value="DNA damage and replication checkpoint protein"/>
    <property type="match status" value="1"/>
</dbReference>
<feature type="region of interest" description="Disordered" evidence="2">
    <location>
        <begin position="326"/>
        <end position="362"/>
    </location>
</feature>
<dbReference type="Gene3D" id="1.10.10.10">
    <property type="entry name" value="Winged helix-like DNA-binding domain superfamily/Winged helix DNA-binding domain"/>
    <property type="match status" value="1"/>
</dbReference>
<dbReference type="OrthoDB" id="10056949at2759"/>
<keyword evidence="5" id="KW-1185">Reference proteome</keyword>
<feature type="region of interest" description="Disordered" evidence="2">
    <location>
        <begin position="76"/>
        <end position="163"/>
    </location>
</feature>
<dbReference type="InterPro" id="IPR039779">
    <property type="entry name" value="RFX-like"/>
</dbReference>
<keyword evidence="1" id="KW-0238">DNA-binding</keyword>
<sequence>MPSRNTRGRVNNPVQTEESHASQSRPSTASGNSSSDQGTFPSAGIPFSQPSQSDAQNHYPYGSAESAVYEASLQLRNPNGLPANPPESYQLNLINGSVSRPSTSGAPHTRSREPSQSVTQFQQLGQSDSQSTFGYAPGTDLSANAYNPNENIDPSLQRDQTGNSRPILQRFNSEQFSRHSTPNDFGATFQAFAGPNGAEADGQKKRGASSTATNDKELREILAANEGRSLRDVATEVLKTERTPKAEKTKQLFAMLWLRATCKSSKTSVPRNRVYSFYADRCATERVVPLNPASFGKLVRVIFPGIQTRRLGVRGESKYHYVDLALEGDDPNTGGLDQVRSRQLEQHRPRQGSTSTQIDFNAVPRLQADTAAFPSQEHGYESQPSPSPPPPPQFPFSSQTNNARLSYSMLFAEYPHPNAPTPPTARMYSQPLLFPPSSIPPSSAADDTISLPAIHPYLPPKTDHDTASALAALYRTHCTSLIDCIRFCKEKQFFRLFTSFGGTLTVPVQKLFSSRSIAPWIRECDWLMYQKMVRFVAPLALQAAPPVVLNVLSMIAHGLREHLRKTFANNAPHVLDAKMEPATLFCGLLQRLLRVNEAAHAAANLLTNDGNREQMWIEWVVMVNPKRVMEMELPACGYEEVGKILGRDVRALLMPLQNQWILPTQAQDPQDPFAASFGFGDEDPEWLKGVGSGQGLGAVSTENVLDRWSAFLSSLSGRFPQASTRTILQCISAVGTAALRDITMAGGVSYSAWWVTKVFVDEMSNWLAAMGGFLEHQCNDQGEVQQERGGDIDSLPIVGGLGIRHASLEGTQLHQEANGSGPTGERFSSAPPAPITDHRLTPPGSHTAPIQQANEPLNLSPSNFPKLEMSFDTTASQPNHSQEADLDDSGIGMALMDDAFKFTMPEGRDVAIGSQEVGGPLA</sequence>